<keyword evidence="2" id="KW-0614">Plasmid</keyword>
<organism evidence="2">
    <name type="scientific">Escherichia coli</name>
    <dbReference type="NCBI Taxonomy" id="562"/>
    <lineage>
        <taxon>Bacteria</taxon>
        <taxon>Pseudomonadati</taxon>
        <taxon>Pseudomonadota</taxon>
        <taxon>Gammaproteobacteria</taxon>
        <taxon>Enterobacterales</taxon>
        <taxon>Enterobacteriaceae</taxon>
        <taxon>Escherichia</taxon>
    </lineage>
</organism>
<geneLocation type="plasmid" evidence="1">
    <name>RCS77_p</name>
</geneLocation>
<sequence>MRSKKVVYTSYTPRPLNPIDFMANFATDVKKFCRTCVPLILFSAAAKCAAPFVSDL</sequence>
<evidence type="ECO:0000313" key="2">
    <source>
        <dbReference type="EMBL" id="SPE03119.1"/>
    </source>
</evidence>
<name>A0A2P9EIA7_ECOLX</name>
<proteinExistence type="predicted"/>
<gene>
    <name evidence="1" type="ORF">RCS77_P0267</name>
    <name evidence="2" type="ORF">RCS78_P0025</name>
</gene>
<geneLocation type="plasmid" evidence="2">
    <name>RCS78_p</name>
</geneLocation>
<dbReference type="AlphaFoldDB" id="A0A2P9EIA7"/>
<dbReference type="EMBL" id="LT985297">
    <property type="protein sequence ID" value="SPE03106.1"/>
    <property type="molecule type" value="Genomic_DNA"/>
</dbReference>
<reference evidence="2" key="1">
    <citation type="submission" date="2018-02" db="EMBL/GenBank/DDBJ databases">
        <authorList>
            <person name="Cohen D.B."/>
            <person name="Kent A.D."/>
        </authorList>
    </citation>
    <scope>NUCLEOTIDE SEQUENCE</scope>
    <source>
        <strain evidence="2">1454</strain>
        <strain evidence="1">B4-25</strain>
        <plasmid evidence="1">RCS77_p</plasmid>
        <plasmid evidence="2">RCS78_p</plasmid>
    </source>
</reference>
<accession>A0A2P9EIA7</accession>
<dbReference type="EMBL" id="LT985296">
    <property type="protein sequence ID" value="SPE03119.1"/>
    <property type="molecule type" value="Genomic_DNA"/>
</dbReference>
<evidence type="ECO:0000313" key="1">
    <source>
        <dbReference type="EMBL" id="SPE03106.1"/>
    </source>
</evidence>
<protein>
    <submittedName>
        <fullName evidence="2">Uncharacterized protein</fullName>
    </submittedName>
</protein>